<dbReference type="Gene3D" id="1.10.10.60">
    <property type="entry name" value="Homeodomain-like"/>
    <property type="match status" value="1"/>
</dbReference>
<dbReference type="Gene3D" id="3.40.50.880">
    <property type="match status" value="1"/>
</dbReference>
<dbReference type="RefSeq" id="WP_042624052.1">
    <property type="nucleotide sequence ID" value="NZ_CP002580.1"/>
</dbReference>
<gene>
    <name evidence="4" type="ORF">BGL_1c07610</name>
</gene>
<reference evidence="5" key="1">
    <citation type="submission" date="2011-03" db="EMBL/GenBank/DDBJ databases">
        <authorList>
            <person name="Voget S."/>
            <person name="Streit W.R."/>
            <person name="Jaeger K.E."/>
            <person name="Daniel R."/>
        </authorList>
    </citation>
    <scope>NUCLEOTIDE SEQUENCE [LARGE SCALE GENOMIC DNA]</scope>
    <source>
        <strain evidence="5">PG1</strain>
    </source>
</reference>
<dbReference type="SUPFAM" id="SSF46689">
    <property type="entry name" value="Homeodomain-like"/>
    <property type="match status" value="2"/>
</dbReference>
<dbReference type="PANTHER" id="PTHR43130:SF3">
    <property type="entry name" value="HTH-TYPE TRANSCRIPTIONAL REGULATOR RV1931C"/>
    <property type="match status" value="1"/>
</dbReference>
<dbReference type="CDD" id="cd03137">
    <property type="entry name" value="GATase1_AraC_1"/>
    <property type="match status" value="1"/>
</dbReference>
<reference evidence="4 5" key="2">
    <citation type="journal article" date="2016" name="Appl. Microbiol. Biotechnol.">
        <title>Mutations improving production and secretion of extracellular lipase by Burkholderia glumae PG1.</title>
        <authorList>
            <person name="Knapp A."/>
            <person name="Voget S."/>
            <person name="Gao R."/>
            <person name="Zaburannyi N."/>
            <person name="Krysciak D."/>
            <person name="Breuer M."/>
            <person name="Hauer B."/>
            <person name="Streit W.R."/>
            <person name="Muller R."/>
            <person name="Daniel R."/>
            <person name="Jaeger K.E."/>
        </authorList>
    </citation>
    <scope>NUCLEOTIDE SEQUENCE [LARGE SCALE GENOMIC DNA]</scope>
    <source>
        <strain evidence="4 5">PG1</strain>
    </source>
</reference>
<evidence type="ECO:0000256" key="1">
    <source>
        <dbReference type="ARBA" id="ARBA00023015"/>
    </source>
</evidence>
<dbReference type="Pfam" id="PF12833">
    <property type="entry name" value="HTH_18"/>
    <property type="match status" value="1"/>
</dbReference>
<dbReference type="InterPro" id="IPR052158">
    <property type="entry name" value="INH-QAR"/>
</dbReference>
<dbReference type="InterPro" id="IPR009057">
    <property type="entry name" value="Homeodomain-like_sf"/>
</dbReference>
<dbReference type="PROSITE" id="PS01124">
    <property type="entry name" value="HTH_ARAC_FAMILY_2"/>
    <property type="match status" value="1"/>
</dbReference>
<feature type="domain" description="HTH araC/xylS-type" evidence="3">
    <location>
        <begin position="224"/>
        <end position="322"/>
    </location>
</feature>
<evidence type="ECO:0000256" key="2">
    <source>
        <dbReference type="ARBA" id="ARBA00023163"/>
    </source>
</evidence>
<keyword evidence="5" id="KW-1185">Reference proteome</keyword>
<dbReference type="Proteomes" id="UP000031838">
    <property type="component" value="Chromosome 1"/>
</dbReference>
<dbReference type="InterPro" id="IPR018060">
    <property type="entry name" value="HTH_AraC"/>
</dbReference>
<proteinExistence type="predicted"/>
<keyword evidence="2" id="KW-0804">Transcription</keyword>
<accession>A0A0B6RZ77</accession>
<evidence type="ECO:0000259" key="3">
    <source>
        <dbReference type="PROSITE" id="PS01124"/>
    </source>
</evidence>
<dbReference type="GO" id="GO:0003700">
    <property type="term" value="F:DNA-binding transcription factor activity"/>
    <property type="evidence" value="ECO:0007669"/>
    <property type="project" value="InterPro"/>
</dbReference>
<protein>
    <submittedName>
        <fullName evidence="4">Transcriptional regulator, AraC family</fullName>
    </submittedName>
</protein>
<evidence type="ECO:0000313" key="4">
    <source>
        <dbReference type="EMBL" id="AJK45296.1"/>
    </source>
</evidence>
<dbReference type="GO" id="GO:0043565">
    <property type="term" value="F:sequence-specific DNA binding"/>
    <property type="evidence" value="ECO:0007669"/>
    <property type="project" value="InterPro"/>
</dbReference>
<dbReference type="KEGG" id="bgp:BGL_1c07610"/>
<dbReference type="InterPro" id="IPR002818">
    <property type="entry name" value="DJ-1/PfpI"/>
</dbReference>
<dbReference type="SUPFAM" id="SSF52317">
    <property type="entry name" value="Class I glutamine amidotransferase-like"/>
    <property type="match status" value="1"/>
</dbReference>
<dbReference type="PANTHER" id="PTHR43130">
    <property type="entry name" value="ARAC-FAMILY TRANSCRIPTIONAL REGULATOR"/>
    <property type="match status" value="1"/>
</dbReference>
<dbReference type="SMART" id="SM00342">
    <property type="entry name" value="HTH_ARAC"/>
    <property type="match status" value="1"/>
</dbReference>
<name>A0A0B6RZ77_BURPL</name>
<dbReference type="EMBL" id="CP002580">
    <property type="protein sequence ID" value="AJK45296.1"/>
    <property type="molecule type" value="Genomic_DNA"/>
</dbReference>
<organism evidence="4 5">
    <name type="scientific">Burkholderia plantarii</name>
    <dbReference type="NCBI Taxonomy" id="41899"/>
    <lineage>
        <taxon>Bacteria</taxon>
        <taxon>Pseudomonadati</taxon>
        <taxon>Pseudomonadota</taxon>
        <taxon>Betaproteobacteria</taxon>
        <taxon>Burkholderiales</taxon>
        <taxon>Burkholderiaceae</taxon>
        <taxon>Burkholderia</taxon>
    </lineage>
</organism>
<evidence type="ECO:0000313" key="5">
    <source>
        <dbReference type="Proteomes" id="UP000031838"/>
    </source>
</evidence>
<sequence>MRNAVTHPGAASRDIAFLVFNGFQILDLSGPLAAFDVAGKSGGAGAYRCHVVSPDGGGIVSSSGLEVATRRIRAAPYDTLVVVGGDVSGHPATLPLMSAQLTRAARRGTRRIASVCTGAFILAAAGLLDGRRATTHWKHATALQRQFPQVRVEPDRIFTHDGGIWTSAGITAGIDLALALIEADLGSTVSHAVARMLVVYHRRPGGQSQFSAMADMAPSSDRMREVLSYMREHLDEAMSTELLASVACLSPRQFGRLFLAETGETPAKAVERLRVEVARPRVEQGVEPIEMIAASVGFGDPERMRRAFIRILGYPPQGIRRMAGRDEASA</sequence>
<dbReference type="InterPro" id="IPR029062">
    <property type="entry name" value="Class_I_gatase-like"/>
</dbReference>
<dbReference type="HOGENOM" id="CLU_000445_59_0_4"/>
<dbReference type="AlphaFoldDB" id="A0A0B6RZ77"/>
<dbReference type="Pfam" id="PF01965">
    <property type="entry name" value="DJ-1_PfpI"/>
    <property type="match status" value="1"/>
</dbReference>
<keyword evidence="1" id="KW-0805">Transcription regulation</keyword>